<feature type="signal peptide" evidence="3">
    <location>
        <begin position="1"/>
        <end position="19"/>
    </location>
</feature>
<dbReference type="NCBIfam" id="NF038128">
    <property type="entry name" value="choice_anch_J"/>
    <property type="match status" value="2"/>
</dbReference>
<dbReference type="Pfam" id="PF07675">
    <property type="entry name" value="Cleaved_Adhesin"/>
    <property type="match status" value="2"/>
</dbReference>
<dbReference type="KEGG" id="fcj:RN605_09360"/>
<accession>A0AA96EYR4</accession>
<dbReference type="InterPro" id="IPR035914">
    <property type="entry name" value="Sperma_CUB_dom_sf"/>
</dbReference>
<dbReference type="InterPro" id="IPR003961">
    <property type="entry name" value="FN3_dom"/>
</dbReference>
<dbReference type="GO" id="GO:0005975">
    <property type="term" value="P:carbohydrate metabolic process"/>
    <property type="evidence" value="ECO:0007669"/>
    <property type="project" value="UniProtKB-ARBA"/>
</dbReference>
<dbReference type="InterPro" id="IPR013783">
    <property type="entry name" value="Ig-like_fold"/>
</dbReference>
<dbReference type="SMART" id="SM00042">
    <property type="entry name" value="CUB"/>
    <property type="match status" value="2"/>
</dbReference>
<dbReference type="Gene3D" id="2.60.120.290">
    <property type="entry name" value="Spermadhesin, CUB domain"/>
    <property type="match status" value="2"/>
</dbReference>
<dbReference type="PROSITE" id="PS50853">
    <property type="entry name" value="FN3"/>
    <property type="match status" value="5"/>
</dbReference>
<reference evidence="5 7" key="1">
    <citation type="submission" date="2023-09" db="EMBL/GenBank/DDBJ databases">
        <title>Flavobacterium sp. a novel bacteria isolate from Pepper rhizosphere.</title>
        <authorList>
            <person name="Peng Y."/>
            <person name="Lee J."/>
        </authorList>
    </citation>
    <scope>NUCLEOTIDE SEQUENCE</scope>
    <source>
        <strain evidence="5">PMR2A8</strain>
        <strain evidence="6 7">PMTSA4</strain>
    </source>
</reference>
<dbReference type="EMBL" id="CP134890">
    <property type="protein sequence ID" value="WNM20891.1"/>
    <property type="molecule type" value="Genomic_DNA"/>
</dbReference>
<dbReference type="CDD" id="cd00041">
    <property type="entry name" value="CUB"/>
    <property type="match status" value="2"/>
</dbReference>
<keyword evidence="1" id="KW-0677">Repeat</keyword>
<dbReference type="InterPro" id="IPR056600">
    <property type="entry name" value="GBD_T9SS_assoc"/>
</dbReference>
<dbReference type="Gene3D" id="2.60.120.200">
    <property type="match status" value="2"/>
</dbReference>
<dbReference type="InterPro" id="IPR036116">
    <property type="entry name" value="FN3_sf"/>
</dbReference>
<evidence type="ECO:0000313" key="5">
    <source>
        <dbReference type="EMBL" id="WNM19502.1"/>
    </source>
</evidence>
<dbReference type="InterPro" id="IPR013320">
    <property type="entry name" value="ConA-like_dom_sf"/>
</dbReference>
<sequence>MKKITLLLLTLFFSIASYSQLGGTGVEGFESTTGPDASPSTNWTLGTGNWYVFNNVSSATTRWGITSAATTPPQVNSGTNAAYCIRSTSFPDGQIENYLATPLVNIPSNGQLHFWTRNFLIGTQGTVFQIKVAPSTANPTDPNSYSLVQQWTDADLVTTFNIYEEKVVNLAAFQGLQVYVAFVMQQDPILSPFGDRWFVDDVSIVEQCFDPTNLTANNITLTSAQLSWGNPSGATSWEIEIVPAASSPTGTGIVYNNATPTYTATATQPAGVAFTATTSYKYYVRAICSGGTTSAWIGPYSFATTSPGLSCNAPIQVTSLPYSTTDSTANYSDNPTIEGSPGTSCGITGNYLNGNDVVYSYTAPANGTISVTMTPTGNNSGIFAYSSCANIGTTCLNGAAGTTATVRTFNLPVTAGQTYYFVISSLNTTQTVGYTLVIQTVNCAPPTNLAVSGITQTGANLNWAAGGSTSWEVVVQAAGGGIPSGAGITTTNNTAYPTPNPLTPNTNYEFYVRADCNDGSGNFSAWTGPFVFRTLCTAFNVPFQEGFNSTSTTEACWTVLNVNADTDAWDMNYATNPFEGNQSAMLYTDFNAGNNNDWLISPQIILTGNQRLKYHYRVQSATEPNDFRVMLSTNGTSPVDFTTTLVPLASYNNITYMQAIVNLSAYTGPVNIAWHVPPGGLDGWRLYIDNVIIEDLPTCPEPSLLTSSAVLSTSATLTWTNGNAETEWQILALPCGSPAPTAAATGFVTTTTGSPYNLIGLSPTTCYDVYVRAVCPGPDESPWTGPTTFTTQVAPPVCGGQYIDAGGATANYPNNSNSTVTICPPAGQVVTVTFVSFNTETNWDALYVFDGNSTGAPQIASTNGAGNVPGGLAGGYWGTTIPGPFTSTSADGCLTFNFRSDGSVNNPGWVANVTCAPPPTCRRPTAIVSSAVTHNTVNLTWTQPVNPDNSVASQWEVLALPCGSPAPTATATGFVTANTNNSFTLTGLNPDTCYDIYIRAVCSTTDSSEWGGPVTITTQIAPPVCGGTFTDAAGANANYANNSNSTVIICPTNPNEVVTVTFTSFFTEANWDALYVFDGNSTSAPQIASTNGAGNVPGGLAGGYWGNLNTNLPGPFTSSSNDGCLTFNFRSDGSVNNPGWVANVTCAPAPNCQKPINLTSAEITSSSALLGWTEPNPAVVQWEVIIVPFGSPVPLPTDTGTLVSVNPALFTGLDPGTQYTFYVRGICPTSGTSAWSTGANFTTLVINDNCDGAIFAPVNQSQLCQQVTPGTVAGATASTPAPQAPCVGTADDDVWFQFAATNPYLTVALQNITGSTTNLNFAVYSGQCGSLTQIFCSAANTVSGVVNGLSIGQTYYIRVYSNAATPQTTTFDLCITTPASCLIASSACQNLSYQNTTGIANQGAIGCMATSPNPTFYTINVTQTGTINLLLTQSTTQGGAPNLDVDYAAWGPFPDQAAACAYIGNSQPYGAPSVNGSCNCASITTCSSYSAAATENFNFSAVAGQVFVILITNFSNQPGYISLTQTNFGSAGAGVYECCPDAYFTYNPASYCQYPGAPNPIPTISVGSVAGTFSLAPGSASGLVFADTSTGEVDLANSLPGNYVINNIVAATSSCTQKTRGYNISIVAPVSATIDYNNATYCNNITTPQAVNQTGATGGSYSVSPNGGLYINVNTGSITPSLSAPGVYTISYQLPGSGVCTGANPSAQVEILPVPNIQSPGNQTVCGSYTLPVLNVGDYYTGPGATGTMLTAGDVLTTSQTIYMYADLSGCTDEKSFELIVNPELAVDELSDVGTCSTYTLPTLTVGNYYTGAGGTGTMLNAGDVISTNQTIYIYASNATCSDEHMFTVTIGNLVVTAPASAAYCDNFNLPALTTAGNYYTGAGGTGTMLNEGDAITSTQTIYVYAEVDGCIGEDSFVVTINSVVTPTVTLTQPTCAVQSGTIEVTDPVGANYEYSIDGINFQALTTFAGLAPGNYTVTVTDLTTTCQNTLDVVINAIPLTSSDPQFTYPTPVCQNATSNPMPSAVNPATFTSGGQYSEDTSVSTGLVINASTGEVDLVNSTTGQHTIKYEVLEDLTICQAAGSFTFVITINPVITPVVGFSYTTPVCQNGTNPNPIPVGGFTTGGIYSYTTTGSGTLDLNTSSGVINLANSTAGSYTVIYTVGANTANCQVSNSYSAPIVIDPIVTPVVGFDYTTPVVCHDDANQSPNPGTGFTTGGVYSSTSGLIINGSTGEIDVVNSTPGSYTVSYYVAPNAANCQVENTGTASFTIMSPFSVAASGDCVGVNYVVTATPIDASFDPTAVTYSWEDSTGLYLGNTQSIVVTNTGDYTVTVTSNGCDNSTTVTVDSISCVIQKGISVNGDGLNDCFDLTGFDVKSLQIFNRYGMKVYSKGNYTQQWCGQADNGDELPDGTYYYVINRNNGETKTGWIYLNRAQ</sequence>
<evidence type="ECO:0000313" key="7">
    <source>
        <dbReference type="Proteomes" id="UP001304515"/>
    </source>
</evidence>
<protein>
    <submittedName>
        <fullName evidence="5">Choice-of-anchor J domain-containing protein</fullName>
    </submittedName>
</protein>
<proteinExistence type="predicted"/>
<dbReference type="PANTHER" id="PTHR24251">
    <property type="entry name" value="OVOCHYMASE-RELATED"/>
    <property type="match status" value="1"/>
</dbReference>
<dbReference type="EMBL" id="CP134878">
    <property type="protein sequence ID" value="WNM19502.1"/>
    <property type="molecule type" value="Genomic_DNA"/>
</dbReference>
<evidence type="ECO:0000256" key="2">
    <source>
        <dbReference type="ARBA" id="ARBA00023157"/>
    </source>
</evidence>
<dbReference type="SMART" id="SM00060">
    <property type="entry name" value="FN3"/>
    <property type="match status" value="5"/>
</dbReference>
<dbReference type="NCBIfam" id="TIGR04131">
    <property type="entry name" value="Bac_Flav_CTERM"/>
    <property type="match status" value="1"/>
</dbReference>
<feature type="chain" id="PRO_5044705183" evidence="3">
    <location>
        <begin position="20"/>
        <end position="2435"/>
    </location>
</feature>
<dbReference type="CDD" id="cd00063">
    <property type="entry name" value="FN3"/>
    <property type="match status" value="4"/>
</dbReference>
<organism evidence="5">
    <name type="scientific">Flavobacterium capsici</name>
    <dbReference type="NCBI Taxonomy" id="3075618"/>
    <lineage>
        <taxon>Bacteria</taxon>
        <taxon>Pseudomonadati</taxon>
        <taxon>Bacteroidota</taxon>
        <taxon>Flavobacteriia</taxon>
        <taxon>Flavobacteriales</taxon>
        <taxon>Flavobacteriaceae</taxon>
        <taxon>Flavobacterium</taxon>
    </lineage>
</organism>
<feature type="domain" description="Fibronectin type-III" evidence="4">
    <location>
        <begin position="210"/>
        <end position="308"/>
    </location>
</feature>
<feature type="domain" description="Fibronectin type-III" evidence="4">
    <location>
        <begin position="445"/>
        <end position="537"/>
    </location>
</feature>
<dbReference type="Pfam" id="PF00041">
    <property type="entry name" value="fn3"/>
    <property type="match status" value="3"/>
</dbReference>
<accession>A0AA96F3S4</accession>
<dbReference type="SUPFAM" id="SSF49265">
    <property type="entry name" value="Fibronectin type III"/>
    <property type="match status" value="4"/>
</dbReference>
<dbReference type="InterPro" id="IPR011628">
    <property type="entry name" value="Cleaved_adhesin"/>
</dbReference>
<dbReference type="InterPro" id="IPR000859">
    <property type="entry name" value="CUB_dom"/>
</dbReference>
<dbReference type="RefSeq" id="WP_313324393.1">
    <property type="nucleotide sequence ID" value="NZ_CP134878.1"/>
</dbReference>
<gene>
    <name evidence="6" type="ORF">RN605_09360</name>
    <name evidence="5" type="ORF">RN608_02190</name>
</gene>
<dbReference type="Gene3D" id="2.60.40.10">
    <property type="entry name" value="Immunoglobulins"/>
    <property type="match status" value="5"/>
</dbReference>
<evidence type="ECO:0000256" key="1">
    <source>
        <dbReference type="ARBA" id="ARBA00022737"/>
    </source>
</evidence>
<dbReference type="SUPFAM" id="SSF49899">
    <property type="entry name" value="Concanavalin A-like lectins/glucanases"/>
    <property type="match status" value="1"/>
</dbReference>
<feature type="domain" description="Fibronectin type-III" evidence="4">
    <location>
        <begin position="923"/>
        <end position="1021"/>
    </location>
</feature>
<evidence type="ECO:0000259" key="4">
    <source>
        <dbReference type="PROSITE" id="PS50853"/>
    </source>
</evidence>
<dbReference type="InterPro" id="IPR026341">
    <property type="entry name" value="T9SS_type_B"/>
</dbReference>
<name>A0AA96EYR4_9FLAO</name>
<feature type="domain" description="Fibronectin type-III" evidence="4">
    <location>
        <begin position="1154"/>
        <end position="1246"/>
    </location>
</feature>
<dbReference type="Proteomes" id="UP001304515">
    <property type="component" value="Chromosome"/>
</dbReference>
<dbReference type="GO" id="GO:0004553">
    <property type="term" value="F:hydrolase activity, hydrolyzing O-glycosyl compounds"/>
    <property type="evidence" value="ECO:0007669"/>
    <property type="project" value="UniProtKB-ARBA"/>
</dbReference>
<dbReference type="PANTHER" id="PTHR24251:SF37">
    <property type="entry name" value="CUB DOMAIN-CONTAINING PROTEIN"/>
    <property type="match status" value="1"/>
</dbReference>
<dbReference type="Pfam" id="PF23759">
    <property type="entry name" value="GBD_T9SS_assoc"/>
    <property type="match status" value="2"/>
</dbReference>
<keyword evidence="2" id="KW-1015">Disulfide bond</keyword>
<evidence type="ECO:0000256" key="3">
    <source>
        <dbReference type="SAM" id="SignalP"/>
    </source>
</evidence>
<keyword evidence="3" id="KW-0732">Signal</keyword>
<feature type="domain" description="Fibronectin type-III" evidence="4">
    <location>
        <begin position="701"/>
        <end position="794"/>
    </location>
</feature>
<evidence type="ECO:0000313" key="6">
    <source>
        <dbReference type="EMBL" id="WNM20891.1"/>
    </source>
</evidence>
<keyword evidence="7" id="KW-1185">Reference proteome</keyword>
<dbReference type="SUPFAM" id="SSF49854">
    <property type="entry name" value="Spermadhesin, CUB domain"/>
    <property type="match status" value="2"/>
</dbReference>
<dbReference type="Pfam" id="PF13585">
    <property type="entry name" value="CHU_C"/>
    <property type="match status" value="1"/>
</dbReference>